<dbReference type="EMBL" id="PSZC01000013">
    <property type="protein sequence ID" value="PPJ36617.1"/>
    <property type="molecule type" value="Genomic_DNA"/>
</dbReference>
<evidence type="ECO:0000256" key="1">
    <source>
        <dbReference type="ARBA" id="ARBA00004191"/>
    </source>
</evidence>
<comment type="caution">
    <text evidence="7">The sequence shown here is derived from an EMBL/GenBank/DDBJ whole genome shotgun (WGS) entry which is preliminary data.</text>
</comment>
<dbReference type="SUPFAM" id="SSF51735">
    <property type="entry name" value="NAD(P)-binding Rossmann-fold domains"/>
    <property type="match status" value="1"/>
</dbReference>
<evidence type="ECO:0000313" key="8">
    <source>
        <dbReference type="Proteomes" id="UP000239874"/>
    </source>
</evidence>
<dbReference type="PANTHER" id="PTHR42879:SF2">
    <property type="entry name" value="3-OXOACYL-[ACYL-CARRIER-PROTEIN] REDUCTASE FABG"/>
    <property type="match status" value="1"/>
</dbReference>
<evidence type="ECO:0000313" key="7">
    <source>
        <dbReference type="EMBL" id="PPJ36617.1"/>
    </source>
</evidence>
<dbReference type="AlphaFoldDB" id="A0A2S6AMY8"/>
<gene>
    <name evidence="7" type="ORF">C5E45_19590</name>
</gene>
<dbReference type="RefSeq" id="WP_104380111.1">
    <property type="nucleotide sequence ID" value="NZ_PSZC01000013.1"/>
</dbReference>
<dbReference type="PANTHER" id="PTHR42879">
    <property type="entry name" value="3-OXOACYL-(ACYL-CARRIER-PROTEIN) REDUCTASE"/>
    <property type="match status" value="1"/>
</dbReference>
<evidence type="ECO:0000256" key="6">
    <source>
        <dbReference type="ARBA" id="ARBA00047400"/>
    </source>
</evidence>
<evidence type="ECO:0000256" key="4">
    <source>
        <dbReference type="ARBA" id="ARBA00023002"/>
    </source>
</evidence>
<dbReference type="GO" id="GO:0004316">
    <property type="term" value="F:3-oxoacyl-[acyl-carrier-protein] reductase (NADPH) activity"/>
    <property type="evidence" value="ECO:0007669"/>
    <property type="project" value="UniProtKB-EC"/>
</dbReference>
<dbReference type="PRINTS" id="PR00080">
    <property type="entry name" value="SDRFAMILY"/>
</dbReference>
<keyword evidence="3" id="KW-0964">Secreted</keyword>
<comment type="catalytic activity">
    <reaction evidence="6">
        <text>a (3R)-hydroxyacyl-[ACP] + NADP(+) = a 3-oxoacyl-[ACP] + NADPH + H(+)</text>
        <dbReference type="Rhea" id="RHEA:17397"/>
        <dbReference type="Rhea" id="RHEA-COMP:9916"/>
        <dbReference type="Rhea" id="RHEA-COMP:9945"/>
        <dbReference type="ChEBI" id="CHEBI:15378"/>
        <dbReference type="ChEBI" id="CHEBI:57783"/>
        <dbReference type="ChEBI" id="CHEBI:58349"/>
        <dbReference type="ChEBI" id="CHEBI:78776"/>
        <dbReference type="ChEBI" id="CHEBI:78827"/>
        <dbReference type="EC" id="1.1.1.100"/>
    </reaction>
    <physiologicalReaction direction="right-to-left" evidence="6">
        <dbReference type="Rhea" id="RHEA:17399"/>
    </physiologicalReaction>
</comment>
<evidence type="ECO:0000256" key="3">
    <source>
        <dbReference type="ARBA" id="ARBA00022512"/>
    </source>
</evidence>
<evidence type="ECO:0000256" key="5">
    <source>
        <dbReference type="ARBA" id="ARBA00040781"/>
    </source>
</evidence>
<comment type="subcellular location">
    <subcellularLocation>
        <location evidence="1">Secreted</location>
        <location evidence="1">Cell wall</location>
    </subcellularLocation>
</comment>
<dbReference type="Proteomes" id="UP000239874">
    <property type="component" value="Unassembled WGS sequence"/>
</dbReference>
<reference evidence="7 8" key="1">
    <citation type="submission" date="2018-02" db="EMBL/GenBank/DDBJ databases">
        <title>8 Nocardia nova and 1 Nocardia cyriacigeorgica strain used for evolution to TMP-SMX.</title>
        <authorList>
            <person name="Mehta H."/>
            <person name="Weng J."/>
            <person name="Shamoo Y."/>
        </authorList>
    </citation>
    <scope>NUCLEOTIDE SEQUENCE [LARGE SCALE GENOMIC DNA]</scope>
    <source>
        <strain evidence="7 8">MDA3139</strain>
    </source>
</reference>
<keyword evidence="4" id="KW-0560">Oxidoreductase</keyword>
<dbReference type="CDD" id="cd05233">
    <property type="entry name" value="SDR_c"/>
    <property type="match status" value="1"/>
</dbReference>
<dbReference type="Pfam" id="PF13561">
    <property type="entry name" value="adh_short_C2"/>
    <property type="match status" value="1"/>
</dbReference>
<dbReference type="FunFam" id="3.40.50.720:FF:000084">
    <property type="entry name" value="Short-chain dehydrogenase reductase"/>
    <property type="match status" value="1"/>
</dbReference>
<keyword evidence="3" id="KW-0134">Cell wall</keyword>
<comment type="similarity">
    <text evidence="2">Belongs to the short-chain dehydrogenases/reductases (SDR) family.</text>
</comment>
<dbReference type="PROSITE" id="PS00061">
    <property type="entry name" value="ADH_SHORT"/>
    <property type="match status" value="1"/>
</dbReference>
<dbReference type="InterPro" id="IPR036291">
    <property type="entry name" value="NAD(P)-bd_dom_sf"/>
</dbReference>
<sequence length="264" mass="27175">MATVFDKFDLTDRIAIVTGAGNGIGAAIATVLAEAGAHVAVADIAAAAAEATARQIVDRGFSAEPAELDVRVQADVDGLVSDTVRTRGRLDIFVNNAGIIADQSPLTVSAEELDRVHAVNFKGLVFGSQAAARVMIDRGSGSIVNITSAGIDGPTPALAAYTTAKAAAHQFTRSLALEIAPRGVRVNAVAPGWVETPMTRRHVDTGNEASSSEALRSSRAAAAPLGLAGDPRDPAYAVLYLVADAARFVTGAVMRPNGGMSMLW</sequence>
<evidence type="ECO:0000256" key="2">
    <source>
        <dbReference type="ARBA" id="ARBA00006484"/>
    </source>
</evidence>
<proteinExistence type="inferred from homology"/>
<dbReference type="GO" id="GO:0032787">
    <property type="term" value="P:monocarboxylic acid metabolic process"/>
    <property type="evidence" value="ECO:0007669"/>
    <property type="project" value="UniProtKB-ARBA"/>
</dbReference>
<dbReference type="InterPro" id="IPR050259">
    <property type="entry name" value="SDR"/>
</dbReference>
<dbReference type="InterPro" id="IPR002347">
    <property type="entry name" value="SDR_fam"/>
</dbReference>
<dbReference type="InterPro" id="IPR020904">
    <property type="entry name" value="Sc_DH/Rdtase_CS"/>
</dbReference>
<name>A0A2S6AMY8_9NOCA</name>
<dbReference type="PRINTS" id="PR00081">
    <property type="entry name" value="GDHRDH"/>
</dbReference>
<accession>A0A2S6AMY8</accession>
<protein>
    <recommendedName>
        <fullName evidence="5">3-oxoacyl-[acyl-carrier-protein] reductase MabA</fullName>
    </recommendedName>
</protein>
<organism evidence="7 8">
    <name type="scientific">Nocardia nova</name>
    <dbReference type="NCBI Taxonomy" id="37330"/>
    <lineage>
        <taxon>Bacteria</taxon>
        <taxon>Bacillati</taxon>
        <taxon>Actinomycetota</taxon>
        <taxon>Actinomycetes</taxon>
        <taxon>Mycobacteriales</taxon>
        <taxon>Nocardiaceae</taxon>
        <taxon>Nocardia</taxon>
    </lineage>
</organism>
<dbReference type="Gene3D" id="3.40.50.720">
    <property type="entry name" value="NAD(P)-binding Rossmann-like Domain"/>
    <property type="match status" value="1"/>
</dbReference>